<proteinExistence type="inferred from homology"/>
<feature type="transmembrane region" description="Helical" evidence="6">
    <location>
        <begin position="66"/>
        <end position="83"/>
    </location>
</feature>
<keyword evidence="4 6" id="KW-1133">Transmembrane helix</keyword>
<dbReference type="GO" id="GO:0007606">
    <property type="term" value="P:sensory perception of chemical stimulus"/>
    <property type="evidence" value="ECO:0007669"/>
    <property type="project" value="InterPro"/>
</dbReference>
<accession>A0A8R1HYS8</accession>
<feature type="transmembrane region" description="Helical" evidence="6">
    <location>
        <begin position="95"/>
        <end position="117"/>
    </location>
</feature>
<name>A0A8R1HYS8_CAEJA</name>
<evidence type="ECO:0000256" key="4">
    <source>
        <dbReference type="ARBA" id="ARBA00022989"/>
    </source>
</evidence>
<evidence type="ECO:0000256" key="5">
    <source>
        <dbReference type="ARBA" id="ARBA00023136"/>
    </source>
</evidence>
<protein>
    <submittedName>
        <fullName evidence="7">Uncharacterized protein</fullName>
    </submittedName>
</protein>
<evidence type="ECO:0000256" key="6">
    <source>
        <dbReference type="SAM" id="Phobius"/>
    </source>
</evidence>
<feature type="transmembrane region" description="Helical" evidence="6">
    <location>
        <begin position="166"/>
        <end position="186"/>
    </location>
</feature>
<comment type="subcellular location">
    <subcellularLocation>
        <location evidence="1">Membrane</location>
        <topology evidence="1">Multi-pass membrane protein</topology>
    </subcellularLocation>
</comment>
<evidence type="ECO:0000313" key="7">
    <source>
        <dbReference type="EnsemblMetazoa" id="CJA12279.1"/>
    </source>
</evidence>
<feature type="transmembrane region" description="Helical" evidence="6">
    <location>
        <begin position="281"/>
        <end position="305"/>
    </location>
</feature>
<evidence type="ECO:0000256" key="1">
    <source>
        <dbReference type="ARBA" id="ARBA00004141"/>
    </source>
</evidence>
<feature type="transmembrane region" description="Helical" evidence="6">
    <location>
        <begin position="436"/>
        <end position="460"/>
    </location>
</feature>
<dbReference type="PANTHER" id="PTHR47518">
    <property type="entry name" value="SERPENTINE RECEPTOR CLASS EPSILON-13-RELATED"/>
    <property type="match status" value="1"/>
</dbReference>
<reference evidence="7" key="2">
    <citation type="submission" date="2022-06" db="UniProtKB">
        <authorList>
            <consortium name="EnsemblMetazoa"/>
        </authorList>
    </citation>
    <scope>IDENTIFICATION</scope>
    <source>
        <strain evidence="7">DF5081</strain>
    </source>
</reference>
<evidence type="ECO:0000256" key="3">
    <source>
        <dbReference type="ARBA" id="ARBA00022692"/>
    </source>
</evidence>
<dbReference type="InterPro" id="IPR052854">
    <property type="entry name" value="Serpentine_rcpt_epsilon"/>
</dbReference>
<evidence type="ECO:0000313" key="8">
    <source>
        <dbReference type="Proteomes" id="UP000005237"/>
    </source>
</evidence>
<sequence>MYKLTVMNMTTSVEQTDTVFRVALIVEWFLICVGFAETMLLWYMLRYIKQYHRNLSMIVEQLPNQYFVSLIARMFIIYKQLTITNKAELILDEHFLVAVWLRNSLLFVAFYFAPFPVIERCVATIYMQDYETNQRRWISYTLSAILYVFSLTSAQFFIFGTSNREVHIMMITAFNLLAFMVCLIYSRRAHCVDLRRCSGFCVDLRGCPGFCVDLRGCLGFCVDLADDLASMWICADALASVWIYADVLASVWIYADVLASVWIYADVLASVWIYEDVLASVWIYADVMVSVWIYAAVQASVWIYADVLASVWIYADVLAFVWIYADVLASVWIYADVLASVWIYEDVLASVWIYADVMVSVWIYADVLASVCPGFCVDLRGCPGFCVDLRGCLGFCVDLADDLASMWICADALASVWIYADVLASVWIYADVLASVWIYADVLASVWIYEDVLASVWIYADVMVSVWIYAAVQASVWIYADVLASVWIYACTKIPKFQLTFVMERYNKKRYRNLRANTNCQYTLSARAQLSENINSTLPFKVMCFSIAFFASLCTSMLHVDEYTESQTIRNWVYIAFNFCCWSYGTTVPFFMLAYNDLWQKELKRLIRGYLYCSPSNRVTSESSRRKQKTTKVKDTFGKNCYVDDKDHTSTYFSQLNVEWNMPAEK</sequence>
<dbReference type="GO" id="GO:0016020">
    <property type="term" value="C:membrane"/>
    <property type="evidence" value="ECO:0007669"/>
    <property type="project" value="UniProtKB-SubCell"/>
</dbReference>
<dbReference type="Pfam" id="PF03125">
    <property type="entry name" value="Sre"/>
    <property type="match status" value="2"/>
</dbReference>
<feature type="transmembrane region" description="Helical" evidence="6">
    <location>
        <begin position="572"/>
        <end position="595"/>
    </location>
</feature>
<feature type="transmembrane region" description="Helical" evidence="6">
    <location>
        <begin position="251"/>
        <end position="274"/>
    </location>
</feature>
<feature type="transmembrane region" description="Helical" evidence="6">
    <location>
        <begin position="311"/>
        <end position="335"/>
    </location>
</feature>
<feature type="transmembrane region" description="Helical" evidence="6">
    <location>
        <begin position="137"/>
        <end position="160"/>
    </location>
</feature>
<dbReference type="AlphaFoldDB" id="A0A8R1HYS8"/>
<feature type="transmembrane region" description="Helical" evidence="6">
    <location>
        <begin position="20"/>
        <end position="45"/>
    </location>
</feature>
<organism evidence="7 8">
    <name type="scientific">Caenorhabditis japonica</name>
    <dbReference type="NCBI Taxonomy" id="281687"/>
    <lineage>
        <taxon>Eukaryota</taxon>
        <taxon>Metazoa</taxon>
        <taxon>Ecdysozoa</taxon>
        <taxon>Nematoda</taxon>
        <taxon>Chromadorea</taxon>
        <taxon>Rhabditida</taxon>
        <taxon>Rhabditina</taxon>
        <taxon>Rhabditomorpha</taxon>
        <taxon>Rhabditoidea</taxon>
        <taxon>Rhabditidae</taxon>
        <taxon>Peloderinae</taxon>
        <taxon>Caenorhabditis</taxon>
    </lineage>
</organism>
<feature type="transmembrane region" description="Helical" evidence="6">
    <location>
        <begin position="466"/>
        <end position="490"/>
    </location>
</feature>
<dbReference type="InterPro" id="IPR004151">
    <property type="entry name" value="7TM_GPCR_serpentine_rcpt_Sre"/>
</dbReference>
<dbReference type="PANTHER" id="PTHR47518:SF9">
    <property type="entry name" value="SERPENTINE RECEPTOR, CLASS T"/>
    <property type="match status" value="1"/>
</dbReference>
<comment type="similarity">
    <text evidence="2">Belongs to the nematode receptor-like protein sre family.</text>
</comment>
<dbReference type="EnsemblMetazoa" id="CJA12279.1">
    <property type="protein sequence ID" value="CJA12279.1"/>
    <property type="gene ID" value="WBGene00131483"/>
</dbReference>
<evidence type="ECO:0000256" key="2">
    <source>
        <dbReference type="ARBA" id="ARBA00006803"/>
    </source>
</evidence>
<feature type="transmembrane region" description="Helical" evidence="6">
    <location>
        <begin position="538"/>
        <end position="560"/>
    </location>
</feature>
<keyword evidence="3 6" id="KW-0812">Transmembrane</keyword>
<reference evidence="8" key="1">
    <citation type="submission" date="2010-08" db="EMBL/GenBank/DDBJ databases">
        <authorList>
            <consortium name="Caenorhabditis japonica Sequencing Consortium"/>
            <person name="Wilson R.K."/>
        </authorList>
    </citation>
    <scope>NUCLEOTIDE SEQUENCE [LARGE SCALE GENOMIC DNA]</scope>
    <source>
        <strain evidence="8">DF5081</strain>
    </source>
</reference>
<keyword evidence="5 6" id="KW-0472">Membrane</keyword>
<feature type="transmembrane region" description="Helical" evidence="6">
    <location>
        <begin position="347"/>
        <end position="365"/>
    </location>
</feature>
<dbReference type="Proteomes" id="UP000005237">
    <property type="component" value="Unassembled WGS sequence"/>
</dbReference>
<keyword evidence="8" id="KW-1185">Reference proteome</keyword>